<evidence type="ECO:0000313" key="4">
    <source>
        <dbReference type="Proteomes" id="UP000324800"/>
    </source>
</evidence>
<feature type="region of interest" description="Disordered" evidence="2">
    <location>
        <begin position="153"/>
        <end position="176"/>
    </location>
</feature>
<dbReference type="EMBL" id="SNRW01027608">
    <property type="protein sequence ID" value="KAA6359973.1"/>
    <property type="molecule type" value="Genomic_DNA"/>
</dbReference>
<protein>
    <submittedName>
        <fullName evidence="3">Uncharacterized protein</fullName>
    </submittedName>
</protein>
<name>A0A5J4TQ00_9EUKA</name>
<comment type="caution">
    <text evidence="3">The sequence shown here is derived from an EMBL/GenBank/DDBJ whole genome shotgun (WGS) entry which is preliminary data.</text>
</comment>
<feature type="compositionally biased region" description="Basic residues" evidence="2">
    <location>
        <begin position="1"/>
        <end position="19"/>
    </location>
</feature>
<evidence type="ECO:0000256" key="1">
    <source>
        <dbReference type="SAM" id="Coils"/>
    </source>
</evidence>
<organism evidence="3 4">
    <name type="scientific">Streblomastix strix</name>
    <dbReference type="NCBI Taxonomy" id="222440"/>
    <lineage>
        <taxon>Eukaryota</taxon>
        <taxon>Metamonada</taxon>
        <taxon>Preaxostyla</taxon>
        <taxon>Oxymonadida</taxon>
        <taxon>Streblomastigidae</taxon>
        <taxon>Streblomastix</taxon>
    </lineage>
</organism>
<accession>A0A5J4TQ00</accession>
<feature type="region of interest" description="Disordered" evidence="2">
    <location>
        <begin position="1"/>
        <end position="33"/>
    </location>
</feature>
<keyword evidence="1" id="KW-0175">Coiled coil</keyword>
<dbReference type="AlphaFoldDB" id="A0A5J4TQ00"/>
<feature type="compositionally biased region" description="Polar residues" evidence="2">
    <location>
        <begin position="153"/>
        <end position="171"/>
    </location>
</feature>
<feature type="coiled-coil region" evidence="1">
    <location>
        <begin position="221"/>
        <end position="251"/>
    </location>
</feature>
<reference evidence="3 4" key="1">
    <citation type="submission" date="2019-03" db="EMBL/GenBank/DDBJ databases">
        <title>Single cell metagenomics reveals metabolic interactions within the superorganism composed of flagellate Streblomastix strix and complex community of Bacteroidetes bacteria on its surface.</title>
        <authorList>
            <person name="Treitli S.C."/>
            <person name="Kolisko M."/>
            <person name="Husnik F."/>
            <person name="Keeling P."/>
            <person name="Hampl V."/>
        </authorList>
    </citation>
    <scope>NUCLEOTIDE SEQUENCE [LARGE SCALE GENOMIC DNA]</scope>
    <source>
        <strain evidence="3">ST1C</strain>
    </source>
</reference>
<gene>
    <name evidence="3" type="ORF">EZS28_044500</name>
</gene>
<proteinExistence type="predicted"/>
<sequence length="359" mass="41658">MQRSVKRSKSAGSKPKRVGRPSNQPKAQNANEYMQKKQKYIHKQKYIDSVSVAKVPQILQNIGYLETIEGKLYKGQYEKIINQIIEADPAITMEEADAGIQGYKGKIRQQRHYGGYDPNDLIESNREAQQLVNKLLIPESQQLTQQADADTNQNINDRFNQPSHDVSSKIQPSAPDQIVYDSDDERMELFGGYNRYQIKPLFNLNPFESNTDQFTDFAPQADSLQQDIDQQKEQNQQQKQLIQDNKETNNDIQYIGGLDWGQKPVHPWYGKYSNEPHKIVDYKVTDQGALTARQRKILLSKEDRLNLDRPKTQKIATKRIISAIKAQEQLKNKLRRKKMKSRSKVWIFDQLRNLIQNII</sequence>
<evidence type="ECO:0000313" key="3">
    <source>
        <dbReference type="EMBL" id="KAA6359973.1"/>
    </source>
</evidence>
<dbReference type="Proteomes" id="UP000324800">
    <property type="component" value="Unassembled WGS sequence"/>
</dbReference>
<evidence type="ECO:0000256" key="2">
    <source>
        <dbReference type="SAM" id="MobiDB-lite"/>
    </source>
</evidence>
<feature type="compositionally biased region" description="Polar residues" evidence="2">
    <location>
        <begin position="21"/>
        <end position="32"/>
    </location>
</feature>